<dbReference type="GO" id="GO:0003677">
    <property type="term" value="F:DNA binding"/>
    <property type="evidence" value="ECO:0007669"/>
    <property type="project" value="UniProtKB-UniRule"/>
</dbReference>
<dbReference type="Pfam" id="PF00271">
    <property type="entry name" value="Helicase_C"/>
    <property type="match status" value="1"/>
</dbReference>
<accession>A0A9D1J5U6</accession>
<evidence type="ECO:0000256" key="6">
    <source>
        <dbReference type="ARBA" id="ARBA00022806"/>
    </source>
</evidence>
<dbReference type="GO" id="GO:0008270">
    <property type="term" value="F:zinc ion binding"/>
    <property type="evidence" value="ECO:0007669"/>
    <property type="project" value="UniProtKB-UniRule"/>
</dbReference>
<dbReference type="InterPro" id="IPR040498">
    <property type="entry name" value="PriA_CRR"/>
</dbReference>
<dbReference type="GO" id="GO:0043138">
    <property type="term" value="F:3'-5' DNA helicase activity"/>
    <property type="evidence" value="ECO:0007669"/>
    <property type="project" value="UniProtKB-EC"/>
</dbReference>
<dbReference type="Pfam" id="PF17764">
    <property type="entry name" value="PriA_3primeBD"/>
    <property type="match status" value="1"/>
</dbReference>
<dbReference type="GO" id="GO:0006270">
    <property type="term" value="P:DNA replication initiation"/>
    <property type="evidence" value="ECO:0007669"/>
    <property type="project" value="TreeGrafter"/>
</dbReference>
<dbReference type="InterPro" id="IPR005259">
    <property type="entry name" value="PriA"/>
</dbReference>
<feature type="binding site" evidence="12">
    <location>
        <position position="391"/>
    </location>
    <ligand>
        <name>Zn(2+)</name>
        <dbReference type="ChEBI" id="CHEBI:29105"/>
        <label>1</label>
    </ligand>
</feature>
<dbReference type="GO" id="GO:1990077">
    <property type="term" value="C:primosome complex"/>
    <property type="evidence" value="ECO:0007669"/>
    <property type="project" value="UniProtKB-UniRule"/>
</dbReference>
<comment type="caution">
    <text evidence="16">The sequence shown here is derived from an EMBL/GenBank/DDBJ whole genome shotgun (WGS) entry which is preliminary data.</text>
</comment>
<evidence type="ECO:0000256" key="9">
    <source>
        <dbReference type="ARBA" id="ARBA00023125"/>
    </source>
</evidence>
<keyword evidence="5 12" id="KW-0378">Hydrolase</keyword>
<evidence type="ECO:0000256" key="3">
    <source>
        <dbReference type="ARBA" id="ARBA00022723"/>
    </source>
</evidence>
<keyword evidence="4 12" id="KW-0547">Nucleotide-binding</keyword>
<evidence type="ECO:0000256" key="11">
    <source>
        <dbReference type="ARBA" id="ARBA00048988"/>
    </source>
</evidence>
<sequence>MRFVDVIIPLKFRDSVTYSVPEELEGSIVPGSLVRVTVVGRAYTAVVLRVKDEPEFDISKIKPVKEAVNFPPVTQANMDFLRQVASYYMCSLGEAFRFAAPSTVKALKRPKQQAASGDGGAADGSPDSGAGIRPASPADISRAELPVLSPEQETAAADIRKHFAAGRNVLLHGVTGSGKTEIYITLAAECLKKGLNVLYLVPEIAVSRQIQSRLAGYFPDRLLVYHSKQTAAHRREVYSRVASDAEPHIVLGLRSALFLPHSRLGLIIVDEEHDQSYKQTDQAPRYHGRDTALMLGRIQGCPVLLGSATPSFESLYNVRTGRLEYVPLSHRYFEGGGSTVTIVDMPLQRRRNAVKGAFSLTLLKAITARLERHEQVLVFRSRRAYASAMECPDCGFIPRCPSCNIPMSYHKFSHSLSCHWCGHSEPAPAACPQCGKAPMKFLGDGTEKIEEELRTFFPDARIERFDADTTKDKKEETRILRQFSEGKIDILVGTQMISKGFDFKHLTLTAVLKAEAVTSVFDFRADERALQLLLQFMGRAGRRDTPGEMIIQTSRADHPVFRMLRLPEKGNLESLMEERREFGYPPFTRIIRLLLKSPDKEKLDSLAKEVSDILGESGFRNICGPATPPGDKSSGEFQLQFLIKTDRNRNWAKDKDRLYTRLRRIPSSGIAIDVDPV</sequence>
<dbReference type="GO" id="GO:0006302">
    <property type="term" value="P:double-strand break repair"/>
    <property type="evidence" value="ECO:0007669"/>
    <property type="project" value="InterPro"/>
</dbReference>
<evidence type="ECO:0000256" key="1">
    <source>
        <dbReference type="ARBA" id="ARBA00022515"/>
    </source>
</evidence>
<keyword evidence="8 12" id="KW-0067">ATP-binding</keyword>
<evidence type="ECO:0000256" key="13">
    <source>
        <dbReference type="SAM" id="MobiDB-lite"/>
    </source>
</evidence>
<dbReference type="SMART" id="SM00487">
    <property type="entry name" value="DEXDc"/>
    <property type="match status" value="1"/>
</dbReference>
<evidence type="ECO:0000313" key="17">
    <source>
        <dbReference type="Proteomes" id="UP000886744"/>
    </source>
</evidence>
<dbReference type="NCBIfam" id="TIGR00595">
    <property type="entry name" value="priA"/>
    <property type="match status" value="1"/>
</dbReference>
<feature type="binding site" evidence="12">
    <location>
        <position position="394"/>
    </location>
    <ligand>
        <name>Zn(2+)</name>
        <dbReference type="ChEBI" id="CHEBI:29105"/>
        <label>1</label>
    </ligand>
</feature>
<comment type="catalytic activity">
    <reaction evidence="11 12">
        <text>ATP + H2O = ADP + phosphate + H(+)</text>
        <dbReference type="Rhea" id="RHEA:13065"/>
        <dbReference type="ChEBI" id="CHEBI:15377"/>
        <dbReference type="ChEBI" id="CHEBI:15378"/>
        <dbReference type="ChEBI" id="CHEBI:30616"/>
        <dbReference type="ChEBI" id="CHEBI:43474"/>
        <dbReference type="ChEBI" id="CHEBI:456216"/>
        <dbReference type="EC" id="5.6.2.4"/>
    </reaction>
</comment>
<dbReference type="Gene3D" id="3.40.1440.60">
    <property type="entry name" value="PriA, 3(prime) DNA-binding domain"/>
    <property type="match status" value="1"/>
</dbReference>
<organism evidence="16 17">
    <name type="scientific">Candidatus Coprenecus avistercoris</name>
    <dbReference type="NCBI Taxonomy" id="2840730"/>
    <lineage>
        <taxon>Bacteria</taxon>
        <taxon>Pseudomonadati</taxon>
        <taxon>Bacteroidota</taxon>
        <taxon>Bacteroidia</taxon>
        <taxon>Bacteroidales</taxon>
        <taxon>Rikenellaceae</taxon>
        <taxon>Rikenellaceae incertae sedis</taxon>
        <taxon>Candidatus Coprenecus</taxon>
    </lineage>
</organism>
<evidence type="ECO:0000256" key="2">
    <source>
        <dbReference type="ARBA" id="ARBA00022705"/>
    </source>
</evidence>
<reference evidence="16" key="2">
    <citation type="journal article" date="2021" name="PeerJ">
        <title>Extensive microbial diversity within the chicken gut microbiome revealed by metagenomics and culture.</title>
        <authorList>
            <person name="Gilroy R."/>
            <person name="Ravi A."/>
            <person name="Getino M."/>
            <person name="Pursley I."/>
            <person name="Horton D.L."/>
            <person name="Alikhan N.F."/>
            <person name="Baker D."/>
            <person name="Gharbi K."/>
            <person name="Hall N."/>
            <person name="Watson M."/>
            <person name="Adriaenssens E.M."/>
            <person name="Foster-Nyarko E."/>
            <person name="Jarju S."/>
            <person name="Secka A."/>
            <person name="Antonio M."/>
            <person name="Oren A."/>
            <person name="Chaudhuri R.R."/>
            <person name="La Ragione R."/>
            <person name="Hildebrand F."/>
            <person name="Pallen M.J."/>
        </authorList>
    </citation>
    <scope>NUCLEOTIDE SEQUENCE</scope>
    <source>
        <strain evidence="16">ChiHjej13B12-12457</strain>
    </source>
</reference>
<dbReference type="PANTHER" id="PTHR30580:SF0">
    <property type="entry name" value="PRIMOSOMAL PROTEIN N"/>
    <property type="match status" value="1"/>
</dbReference>
<dbReference type="PROSITE" id="PS51192">
    <property type="entry name" value="HELICASE_ATP_BIND_1"/>
    <property type="match status" value="1"/>
</dbReference>
<evidence type="ECO:0000313" key="16">
    <source>
        <dbReference type="EMBL" id="HIR62181.1"/>
    </source>
</evidence>
<dbReference type="PROSITE" id="PS51194">
    <property type="entry name" value="HELICASE_CTER"/>
    <property type="match status" value="1"/>
</dbReference>
<keyword evidence="7 12" id="KW-0862">Zinc</keyword>
<feature type="binding site" evidence="12">
    <location>
        <position position="434"/>
    </location>
    <ligand>
        <name>Zn(2+)</name>
        <dbReference type="ChEBI" id="CHEBI:29105"/>
        <label>1</label>
    </ligand>
</feature>
<feature type="binding site" evidence="12">
    <location>
        <position position="400"/>
    </location>
    <ligand>
        <name>Zn(2+)</name>
        <dbReference type="ChEBI" id="CHEBI:29105"/>
        <label>2</label>
    </ligand>
</feature>
<keyword evidence="3 12" id="KW-0479">Metal-binding</keyword>
<evidence type="ECO:0000256" key="10">
    <source>
        <dbReference type="ARBA" id="ARBA00023235"/>
    </source>
</evidence>
<dbReference type="InterPro" id="IPR001650">
    <property type="entry name" value="Helicase_C-like"/>
</dbReference>
<dbReference type="SMART" id="SM00490">
    <property type="entry name" value="HELICc"/>
    <property type="match status" value="1"/>
</dbReference>
<evidence type="ECO:0000256" key="7">
    <source>
        <dbReference type="ARBA" id="ARBA00022833"/>
    </source>
</evidence>
<dbReference type="PANTHER" id="PTHR30580">
    <property type="entry name" value="PRIMOSOMAL PROTEIN N"/>
    <property type="match status" value="1"/>
</dbReference>
<dbReference type="Pfam" id="PF00270">
    <property type="entry name" value="DEAD"/>
    <property type="match status" value="1"/>
</dbReference>
<comment type="similarity">
    <text evidence="12">Belongs to the helicase family. PriA subfamily.</text>
</comment>
<dbReference type="GO" id="GO:0005524">
    <property type="term" value="F:ATP binding"/>
    <property type="evidence" value="ECO:0007669"/>
    <property type="project" value="UniProtKB-UniRule"/>
</dbReference>
<dbReference type="InterPro" id="IPR041222">
    <property type="entry name" value="PriA_3primeBD"/>
</dbReference>
<keyword evidence="10 12" id="KW-0413">Isomerase</keyword>
<reference evidence="16" key="1">
    <citation type="submission" date="2020-10" db="EMBL/GenBank/DDBJ databases">
        <authorList>
            <person name="Gilroy R."/>
        </authorList>
    </citation>
    <scope>NUCLEOTIDE SEQUENCE</scope>
    <source>
        <strain evidence="16">ChiHjej13B12-12457</strain>
    </source>
</reference>
<dbReference type="EMBL" id="DVHI01000024">
    <property type="protein sequence ID" value="HIR62181.1"/>
    <property type="molecule type" value="Genomic_DNA"/>
</dbReference>
<dbReference type="GO" id="GO:0006269">
    <property type="term" value="P:DNA replication, synthesis of primer"/>
    <property type="evidence" value="ECO:0007669"/>
    <property type="project" value="UniProtKB-KW"/>
</dbReference>
<feature type="domain" description="Helicase C-terminal" evidence="15">
    <location>
        <begin position="426"/>
        <end position="583"/>
    </location>
</feature>
<dbReference type="FunFam" id="3.40.50.300:FF:000489">
    <property type="entry name" value="Primosome assembly protein PriA"/>
    <property type="match status" value="1"/>
</dbReference>
<feature type="domain" description="Helicase ATP-binding" evidence="14">
    <location>
        <begin position="160"/>
        <end position="328"/>
    </location>
</feature>
<keyword evidence="1 12" id="KW-0639">Primosome</keyword>
<dbReference type="Pfam" id="PF18074">
    <property type="entry name" value="PriA_C"/>
    <property type="match status" value="1"/>
</dbReference>
<dbReference type="InterPro" id="IPR014001">
    <property type="entry name" value="Helicase_ATP-bd"/>
</dbReference>
<dbReference type="Pfam" id="PF18319">
    <property type="entry name" value="Zn_ribbon_PriA"/>
    <property type="match status" value="1"/>
</dbReference>
<evidence type="ECO:0000256" key="4">
    <source>
        <dbReference type="ARBA" id="ARBA00022741"/>
    </source>
</evidence>
<dbReference type="InterPro" id="IPR027417">
    <property type="entry name" value="P-loop_NTPase"/>
</dbReference>
<dbReference type="GO" id="GO:0006310">
    <property type="term" value="P:DNA recombination"/>
    <property type="evidence" value="ECO:0007669"/>
    <property type="project" value="InterPro"/>
</dbReference>
<dbReference type="GO" id="GO:0016787">
    <property type="term" value="F:hydrolase activity"/>
    <property type="evidence" value="ECO:0007669"/>
    <property type="project" value="UniProtKB-KW"/>
</dbReference>
<feature type="region of interest" description="Disordered" evidence="13">
    <location>
        <begin position="109"/>
        <end position="136"/>
    </location>
</feature>
<dbReference type="AlphaFoldDB" id="A0A9D1J5U6"/>
<proteinExistence type="inferred from homology"/>
<evidence type="ECO:0000259" key="14">
    <source>
        <dbReference type="PROSITE" id="PS51192"/>
    </source>
</evidence>
<evidence type="ECO:0000256" key="5">
    <source>
        <dbReference type="ARBA" id="ARBA00022801"/>
    </source>
</evidence>
<evidence type="ECO:0000259" key="15">
    <source>
        <dbReference type="PROSITE" id="PS51194"/>
    </source>
</evidence>
<keyword evidence="2 12" id="KW-0235">DNA replication</keyword>
<dbReference type="InterPro" id="IPR042115">
    <property type="entry name" value="PriA_3primeBD_sf"/>
</dbReference>
<keyword evidence="6 12" id="KW-0347">Helicase</keyword>
<dbReference type="HAMAP" id="MF_00983">
    <property type="entry name" value="PriA"/>
    <property type="match status" value="1"/>
</dbReference>
<evidence type="ECO:0000256" key="12">
    <source>
        <dbReference type="HAMAP-Rule" id="MF_00983"/>
    </source>
</evidence>
<feature type="binding site" evidence="12">
    <location>
        <position position="403"/>
    </location>
    <ligand>
        <name>Zn(2+)</name>
        <dbReference type="ChEBI" id="CHEBI:29105"/>
        <label>2</label>
    </ligand>
</feature>
<feature type="binding site" evidence="12">
    <location>
        <position position="431"/>
    </location>
    <ligand>
        <name>Zn(2+)</name>
        <dbReference type="ChEBI" id="CHEBI:29105"/>
        <label>1</label>
    </ligand>
</feature>
<comment type="function">
    <text evidence="12">Initiates the restart of stalled replication forks, which reloads the replicative helicase on sites other than the origin of replication. Recognizes and binds to abandoned replication forks and remodels them to uncover a helicase loading site. Promotes assembly of the primosome at these replication forks.</text>
</comment>
<dbReference type="Gene3D" id="3.40.50.300">
    <property type="entry name" value="P-loop containing nucleotide triphosphate hydrolases"/>
    <property type="match status" value="2"/>
</dbReference>
<keyword evidence="9 12" id="KW-0238">DNA-binding</keyword>
<dbReference type="Proteomes" id="UP000886744">
    <property type="component" value="Unassembled WGS sequence"/>
</dbReference>
<dbReference type="SUPFAM" id="SSF52540">
    <property type="entry name" value="P-loop containing nucleoside triphosphate hydrolases"/>
    <property type="match status" value="1"/>
</dbReference>
<comment type="subunit">
    <text evidence="12">Component of the replication restart primosome.</text>
</comment>
<comment type="catalytic activity">
    <reaction evidence="12">
        <text>Couples ATP hydrolysis with the unwinding of duplex DNA by translocating in the 3'-5' direction.</text>
        <dbReference type="EC" id="5.6.2.4"/>
    </reaction>
</comment>
<dbReference type="EC" id="5.6.2.4" evidence="12"/>
<feature type="binding site" evidence="12">
    <location>
        <position position="418"/>
    </location>
    <ligand>
        <name>Zn(2+)</name>
        <dbReference type="ChEBI" id="CHEBI:29105"/>
        <label>2</label>
    </ligand>
</feature>
<evidence type="ECO:0000256" key="8">
    <source>
        <dbReference type="ARBA" id="ARBA00022840"/>
    </source>
</evidence>
<gene>
    <name evidence="12 16" type="primary">priA</name>
    <name evidence="16" type="ORF">IAC94_01485</name>
</gene>
<dbReference type="InterPro" id="IPR041236">
    <property type="entry name" value="PriA_C"/>
</dbReference>
<comment type="cofactor">
    <cofactor evidence="12">
        <name>Zn(2+)</name>
        <dbReference type="ChEBI" id="CHEBI:29105"/>
    </cofactor>
    <text evidence="12">Binds 2 zinc ions per subunit.</text>
</comment>
<name>A0A9D1J5U6_9BACT</name>
<protein>
    <recommendedName>
        <fullName evidence="12">Replication restart protein PriA</fullName>
    </recommendedName>
    <alternativeName>
        <fullName evidence="12">ATP-dependent DNA helicase PriA</fullName>
        <ecNumber evidence="12">5.6.2.4</ecNumber>
    </alternativeName>
    <alternativeName>
        <fullName evidence="12">DNA 3'-5' helicase PriA</fullName>
    </alternativeName>
</protein>
<dbReference type="InterPro" id="IPR011545">
    <property type="entry name" value="DEAD/DEAH_box_helicase_dom"/>
</dbReference>
<feature type="binding site" evidence="12">
    <location>
        <position position="421"/>
    </location>
    <ligand>
        <name>Zn(2+)</name>
        <dbReference type="ChEBI" id="CHEBI:29105"/>
        <label>2</label>
    </ligand>
</feature>